<evidence type="ECO:0000259" key="11">
    <source>
        <dbReference type="Pfam" id="PF25179"/>
    </source>
</evidence>
<proteinExistence type="inferred from homology"/>
<feature type="transmembrane region" description="Helical" evidence="9">
    <location>
        <begin position="637"/>
        <end position="658"/>
    </location>
</feature>
<dbReference type="Pfam" id="PF06762">
    <property type="entry name" value="LMF1"/>
    <property type="match status" value="1"/>
</dbReference>
<organism evidence="12 13">
    <name type="scientific">Blepharisma stoltei</name>
    <dbReference type="NCBI Taxonomy" id="1481888"/>
    <lineage>
        <taxon>Eukaryota</taxon>
        <taxon>Sar</taxon>
        <taxon>Alveolata</taxon>
        <taxon>Ciliophora</taxon>
        <taxon>Postciliodesmatophora</taxon>
        <taxon>Heterotrichea</taxon>
        <taxon>Heterotrichida</taxon>
        <taxon>Blepharismidae</taxon>
        <taxon>Blepharisma</taxon>
    </lineage>
</organism>
<evidence type="ECO:0000256" key="4">
    <source>
        <dbReference type="ARBA" id="ARBA00022824"/>
    </source>
</evidence>
<feature type="transmembrane region" description="Helical" evidence="9">
    <location>
        <begin position="275"/>
        <end position="294"/>
    </location>
</feature>
<keyword evidence="4" id="KW-0256">Endoplasmic reticulum</keyword>
<keyword evidence="13" id="KW-1185">Reference proteome</keyword>
<dbReference type="InterPro" id="IPR009613">
    <property type="entry name" value="LMF"/>
</dbReference>
<keyword evidence="6 9" id="KW-0472">Membrane</keyword>
<evidence type="ECO:0000256" key="8">
    <source>
        <dbReference type="ARBA" id="ARBA00040643"/>
    </source>
</evidence>
<accession>A0AAU9K5X5</accession>
<keyword evidence="3 9" id="KW-0812">Transmembrane</keyword>
<gene>
    <name evidence="12" type="ORF">BSTOLATCC_MIC61061</name>
</gene>
<keyword evidence="7" id="KW-0325">Glycoprotein</keyword>
<feature type="transmembrane region" description="Helical" evidence="9">
    <location>
        <begin position="12"/>
        <end position="31"/>
    </location>
</feature>
<feature type="transmembrane region" description="Helical" evidence="9">
    <location>
        <begin position="399"/>
        <end position="418"/>
    </location>
</feature>
<evidence type="ECO:0000256" key="7">
    <source>
        <dbReference type="ARBA" id="ARBA00023180"/>
    </source>
</evidence>
<feature type="transmembrane region" description="Helical" evidence="9">
    <location>
        <begin position="225"/>
        <end position="246"/>
    </location>
</feature>
<evidence type="ECO:0000256" key="3">
    <source>
        <dbReference type="ARBA" id="ARBA00022692"/>
    </source>
</evidence>
<evidence type="ECO:0000313" key="12">
    <source>
        <dbReference type="EMBL" id="CAG9334445.1"/>
    </source>
</evidence>
<comment type="similarity">
    <text evidence="2">Belongs to the lipase maturation factor family.</text>
</comment>
<dbReference type="PANTHER" id="PTHR14463">
    <property type="entry name" value="LIPASE MATURATION FACTOR"/>
    <property type="match status" value="1"/>
</dbReference>
<dbReference type="EMBL" id="CAJZBQ010000058">
    <property type="protein sequence ID" value="CAG9334445.1"/>
    <property type="molecule type" value="Genomic_DNA"/>
</dbReference>
<reference evidence="12" key="1">
    <citation type="submission" date="2021-09" db="EMBL/GenBank/DDBJ databases">
        <authorList>
            <consortium name="AG Swart"/>
            <person name="Singh M."/>
            <person name="Singh A."/>
            <person name="Seah K."/>
            <person name="Emmerich C."/>
        </authorList>
    </citation>
    <scope>NUCLEOTIDE SEQUENCE</scope>
    <source>
        <strain evidence="12">ATCC30299</strain>
    </source>
</reference>
<feature type="transmembrane region" description="Helical" evidence="9">
    <location>
        <begin position="366"/>
        <end position="387"/>
    </location>
</feature>
<protein>
    <recommendedName>
        <fullName evidence="8">Lipase maturation factor 2</fullName>
    </recommendedName>
</protein>
<dbReference type="PANTHER" id="PTHR14463:SF5">
    <property type="entry name" value="LIPASE MATURATION FACTOR 2"/>
    <property type="match status" value="1"/>
</dbReference>
<dbReference type="AlphaFoldDB" id="A0AAU9K5X5"/>
<dbReference type="InterPro" id="IPR057434">
    <property type="entry name" value="LMF1/2_N"/>
</dbReference>
<keyword evidence="5 9" id="KW-1133">Transmembrane helix</keyword>
<evidence type="ECO:0000259" key="10">
    <source>
        <dbReference type="Pfam" id="PF06762"/>
    </source>
</evidence>
<feature type="transmembrane region" description="Helical" evidence="9">
    <location>
        <begin position="86"/>
        <end position="104"/>
    </location>
</feature>
<evidence type="ECO:0000313" key="13">
    <source>
        <dbReference type="Proteomes" id="UP001162131"/>
    </source>
</evidence>
<evidence type="ECO:0000256" key="2">
    <source>
        <dbReference type="ARBA" id="ARBA00005512"/>
    </source>
</evidence>
<evidence type="ECO:0000256" key="9">
    <source>
        <dbReference type="SAM" id="Phobius"/>
    </source>
</evidence>
<name>A0AAU9K5X5_9CILI</name>
<dbReference type="InterPro" id="IPR057433">
    <property type="entry name" value="LMF1/2_C"/>
</dbReference>
<comment type="caution">
    <text evidence="12">The sequence shown here is derived from an EMBL/GenBank/DDBJ whole genome shotgun (WGS) entry which is preliminary data.</text>
</comment>
<dbReference type="GO" id="GO:0005789">
    <property type="term" value="C:endoplasmic reticulum membrane"/>
    <property type="evidence" value="ECO:0007669"/>
    <property type="project" value="UniProtKB-SubCell"/>
</dbReference>
<feature type="domain" description="Lipase maturation factor 1/2 C-terminal" evidence="11">
    <location>
        <begin position="445"/>
        <end position="570"/>
    </location>
</feature>
<dbReference type="Pfam" id="PF25179">
    <property type="entry name" value="LMF1_C"/>
    <property type="match status" value="1"/>
</dbReference>
<comment type="subcellular location">
    <subcellularLocation>
        <location evidence="1">Endoplasmic reticulum membrane</location>
        <topology evidence="1">Multi-pass membrane protein</topology>
    </subcellularLocation>
</comment>
<feature type="transmembrane region" description="Helical" evidence="9">
    <location>
        <begin position="111"/>
        <end position="132"/>
    </location>
</feature>
<dbReference type="Proteomes" id="UP001162131">
    <property type="component" value="Unassembled WGS sequence"/>
</dbReference>
<evidence type="ECO:0000256" key="6">
    <source>
        <dbReference type="ARBA" id="ARBA00023136"/>
    </source>
</evidence>
<feature type="transmembrane region" description="Helical" evidence="9">
    <location>
        <begin position="322"/>
        <end position="341"/>
    </location>
</feature>
<sequence length="665" mass="78152">MDLEITIQRGLVTKIFAFCYLSAFISNYVQIAGLWGSDGILPAKIVVDHATANNYHLPFLYWDSLHILDFLKSIFPILLDFSDTDTTMYIICMIGIIFSNLCLFTNRFNNAVSFMVLWVCFYTFFSIGRTFLSFQWDILIIESGFLMIFYARIPIFQSAESTSFIQLFAREMLRWLSFRYIFSSGNVKLLSECPTWWNLSALFYHYETQCLPTPFSWYFHQLPHIIQRLSVGFAYFSMIFTSILYYSPLRYLRIFGVLMQFLAQILILASGNYNFFNILTIGLLIAMLDDYFLLNFKWLIKFLGKILGFPVIELKVKREKHWILHHLSWILFSTLIIYFFLNPNTLMKGKLDWTLSQQRKILNHPYFLYALSLVPIFIIINTGRYLIHHLKQIPLSIPPLLILIIIYCSSLSPFLLGIDSNYKGLILPTPMIIEKSYEWTSPYQLTNSYGLFRRMTGVGGRPELIIQGSYDQKAWKDYEFTYKPQNITLSPKINIPHQPRLDWQMWFAALGDLRNSPWMVALLNRLFYSSPSVNTLLEKNPFEENPPNYIRIQMYNYNFTTYEGHEWKNGKETFIEGLSNAILKNKPKNWWKRKYIRDWLPSKSINDTLLTNNWKQWGYPNPNNIKKSIPSIHPMHYVPVFGISLGFGISLIISRLLIKSKSLKI</sequence>
<evidence type="ECO:0000256" key="5">
    <source>
        <dbReference type="ARBA" id="ARBA00022989"/>
    </source>
</evidence>
<feature type="domain" description="Lipase maturation factor 1/2 N-terminal" evidence="10">
    <location>
        <begin position="133"/>
        <end position="293"/>
    </location>
</feature>
<dbReference type="GO" id="GO:0051604">
    <property type="term" value="P:protein maturation"/>
    <property type="evidence" value="ECO:0007669"/>
    <property type="project" value="InterPro"/>
</dbReference>
<evidence type="ECO:0000256" key="1">
    <source>
        <dbReference type="ARBA" id="ARBA00004477"/>
    </source>
</evidence>